<sequence length="193" mass="21116">MSLPSLQDVLSGDRDSLGQALSLLFEPSEVLFRDVVPQLADSTALPSVTSYSALIELAVDTLNKCGDSRRAQFIKAHPRIGATKNLSALSSKEQGTATPPEVLLRLAHLNACYERKYNGLRYITFVNGRSRAAIAQEMEDKLGIEHSLSPDDPSIDTLVPISEDDEYWRQELNRAVNDVGLIAGSRLKALGHI</sequence>
<dbReference type="Proteomes" id="UP000790709">
    <property type="component" value="Unassembled WGS sequence"/>
</dbReference>
<evidence type="ECO:0000313" key="1">
    <source>
        <dbReference type="EMBL" id="KAH7929087.1"/>
    </source>
</evidence>
<keyword evidence="2" id="KW-1185">Reference proteome</keyword>
<evidence type="ECO:0000313" key="2">
    <source>
        <dbReference type="Proteomes" id="UP000790709"/>
    </source>
</evidence>
<comment type="caution">
    <text evidence="1">The sequence shown here is derived from an EMBL/GenBank/DDBJ whole genome shotgun (WGS) entry which is preliminary data.</text>
</comment>
<dbReference type="EMBL" id="MU266345">
    <property type="protein sequence ID" value="KAH7929087.1"/>
    <property type="molecule type" value="Genomic_DNA"/>
</dbReference>
<gene>
    <name evidence="1" type="ORF">BV22DRAFT_1029921</name>
</gene>
<accession>A0ACB8BW68</accession>
<proteinExistence type="predicted"/>
<reference evidence="1" key="1">
    <citation type="journal article" date="2021" name="New Phytol.">
        <title>Evolutionary innovations through gain and loss of genes in the ectomycorrhizal Boletales.</title>
        <authorList>
            <person name="Wu G."/>
            <person name="Miyauchi S."/>
            <person name="Morin E."/>
            <person name="Kuo A."/>
            <person name="Drula E."/>
            <person name="Varga T."/>
            <person name="Kohler A."/>
            <person name="Feng B."/>
            <person name="Cao Y."/>
            <person name="Lipzen A."/>
            <person name="Daum C."/>
            <person name="Hundley H."/>
            <person name="Pangilinan J."/>
            <person name="Johnson J."/>
            <person name="Barry K."/>
            <person name="LaButti K."/>
            <person name="Ng V."/>
            <person name="Ahrendt S."/>
            <person name="Min B."/>
            <person name="Choi I.G."/>
            <person name="Park H."/>
            <person name="Plett J.M."/>
            <person name="Magnuson J."/>
            <person name="Spatafora J.W."/>
            <person name="Nagy L.G."/>
            <person name="Henrissat B."/>
            <person name="Grigoriev I.V."/>
            <person name="Yang Z.L."/>
            <person name="Xu J."/>
            <person name="Martin F.M."/>
        </authorList>
    </citation>
    <scope>NUCLEOTIDE SEQUENCE</scope>
    <source>
        <strain evidence="1">KUC20120723A-06</strain>
    </source>
</reference>
<organism evidence="1 2">
    <name type="scientific">Leucogyrophana mollusca</name>
    <dbReference type="NCBI Taxonomy" id="85980"/>
    <lineage>
        <taxon>Eukaryota</taxon>
        <taxon>Fungi</taxon>
        <taxon>Dikarya</taxon>
        <taxon>Basidiomycota</taxon>
        <taxon>Agaricomycotina</taxon>
        <taxon>Agaricomycetes</taxon>
        <taxon>Agaricomycetidae</taxon>
        <taxon>Boletales</taxon>
        <taxon>Boletales incertae sedis</taxon>
        <taxon>Leucogyrophana</taxon>
    </lineage>
</organism>
<name>A0ACB8BW68_9AGAM</name>
<protein>
    <submittedName>
        <fullName evidence="1">Uncharacterized protein</fullName>
    </submittedName>
</protein>